<dbReference type="Gene3D" id="3.40.366.10">
    <property type="entry name" value="Malonyl-Coenzyme A Acyl Carrier Protein, domain 2"/>
    <property type="match status" value="1"/>
</dbReference>
<dbReference type="InterPro" id="IPR013968">
    <property type="entry name" value="PKS_KR"/>
</dbReference>
<feature type="compositionally biased region" description="Polar residues" evidence="8">
    <location>
        <begin position="461"/>
        <end position="471"/>
    </location>
</feature>
<dbReference type="SUPFAM" id="SSF53901">
    <property type="entry name" value="Thiolase-like"/>
    <property type="match status" value="1"/>
</dbReference>
<keyword evidence="5" id="KW-0511">Multifunctional enzyme</keyword>
<evidence type="ECO:0000313" key="12">
    <source>
        <dbReference type="EMBL" id="KAL2060530.1"/>
    </source>
</evidence>
<dbReference type="InterPro" id="IPR036291">
    <property type="entry name" value="NAD(P)-bd_dom_sf"/>
</dbReference>
<dbReference type="Pfam" id="PF00550">
    <property type="entry name" value="PP-binding"/>
    <property type="match status" value="1"/>
</dbReference>
<dbReference type="SUPFAM" id="SSF47336">
    <property type="entry name" value="ACP-like"/>
    <property type="match status" value="1"/>
</dbReference>
<dbReference type="CDD" id="cd05195">
    <property type="entry name" value="enoyl_red"/>
    <property type="match status" value="1"/>
</dbReference>
<feature type="region of interest" description="C-terminal hotdog fold" evidence="7">
    <location>
        <begin position="1139"/>
        <end position="1295"/>
    </location>
</feature>
<dbReference type="InterPro" id="IPR016036">
    <property type="entry name" value="Malonyl_transacylase_ACP-bd"/>
</dbReference>
<dbReference type="InterPro" id="IPR016035">
    <property type="entry name" value="Acyl_Trfase/lysoPLipase"/>
</dbReference>
<evidence type="ECO:0000256" key="7">
    <source>
        <dbReference type="PROSITE-ProRule" id="PRU01363"/>
    </source>
</evidence>
<evidence type="ECO:0000256" key="6">
    <source>
        <dbReference type="ARBA" id="ARBA00023315"/>
    </source>
</evidence>
<evidence type="ECO:0008006" key="14">
    <source>
        <dbReference type="Google" id="ProtNLM"/>
    </source>
</evidence>
<dbReference type="Pfam" id="PF08659">
    <property type="entry name" value="KR"/>
    <property type="match status" value="1"/>
</dbReference>
<evidence type="ECO:0000256" key="1">
    <source>
        <dbReference type="ARBA" id="ARBA00022450"/>
    </source>
</evidence>
<dbReference type="Pfam" id="PF00698">
    <property type="entry name" value="Acyl_transf_1"/>
    <property type="match status" value="1"/>
</dbReference>
<dbReference type="SUPFAM" id="SSF51735">
    <property type="entry name" value="NAD(P)-binding Rossmann-fold domains"/>
    <property type="match status" value="2"/>
</dbReference>
<dbReference type="InterPro" id="IPR049900">
    <property type="entry name" value="PKS_mFAS_DH"/>
</dbReference>
<dbReference type="InterPro" id="IPR020806">
    <property type="entry name" value="PKS_PP-bd"/>
</dbReference>
<keyword evidence="13" id="KW-1185">Reference proteome</keyword>
<feature type="domain" description="Carrier" evidence="9">
    <location>
        <begin position="2511"/>
        <end position="2587"/>
    </location>
</feature>
<dbReference type="Pfam" id="PF08242">
    <property type="entry name" value="Methyltransf_12"/>
    <property type="match status" value="1"/>
</dbReference>
<dbReference type="Gene3D" id="3.40.47.10">
    <property type="match status" value="1"/>
</dbReference>
<dbReference type="InterPro" id="IPR049552">
    <property type="entry name" value="PKS_DH_N"/>
</dbReference>
<evidence type="ECO:0000313" key="13">
    <source>
        <dbReference type="Proteomes" id="UP001595075"/>
    </source>
</evidence>
<keyword evidence="6" id="KW-0012">Acyltransferase</keyword>
<dbReference type="InterPro" id="IPR014031">
    <property type="entry name" value="Ketoacyl_synth_C"/>
</dbReference>
<dbReference type="InterPro" id="IPR020807">
    <property type="entry name" value="PKS_DH"/>
</dbReference>
<feature type="domain" description="PKS/mFAS DH" evidence="11">
    <location>
        <begin position="976"/>
        <end position="1295"/>
    </location>
</feature>
<dbReference type="SMART" id="SM00825">
    <property type="entry name" value="PKS_KS"/>
    <property type="match status" value="1"/>
</dbReference>
<dbReference type="InterPro" id="IPR029063">
    <property type="entry name" value="SAM-dependent_MTases_sf"/>
</dbReference>
<dbReference type="InterPro" id="IPR011032">
    <property type="entry name" value="GroES-like_sf"/>
</dbReference>
<keyword evidence="4" id="KW-0521">NADP</keyword>
<gene>
    <name evidence="12" type="ORF">VTL71DRAFT_9171</name>
</gene>
<dbReference type="PROSITE" id="PS52004">
    <property type="entry name" value="KS3_2"/>
    <property type="match status" value="1"/>
</dbReference>
<dbReference type="Gene3D" id="3.40.50.150">
    <property type="entry name" value="Vaccinia Virus protein VP39"/>
    <property type="match status" value="1"/>
</dbReference>
<dbReference type="InterPro" id="IPR014030">
    <property type="entry name" value="Ketoacyl_synth_N"/>
</dbReference>
<protein>
    <recommendedName>
        <fullName evidence="14">Polyketide synthase</fullName>
    </recommendedName>
</protein>
<name>A0ABR4BS96_9HELO</name>
<evidence type="ECO:0000256" key="8">
    <source>
        <dbReference type="SAM" id="MobiDB-lite"/>
    </source>
</evidence>
<dbReference type="Proteomes" id="UP001595075">
    <property type="component" value="Unassembled WGS sequence"/>
</dbReference>
<keyword evidence="1" id="KW-0596">Phosphopantetheine</keyword>
<proteinExistence type="predicted"/>
<dbReference type="PROSITE" id="PS00012">
    <property type="entry name" value="PHOSPHOPANTETHEINE"/>
    <property type="match status" value="1"/>
</dbReference>
<dbReference type="InterPro" id="IPR036736">
    <property type="entry name" value="ACP-like_sf"/>
</dbReference>
<dbReference type="InterPro" id="IPR042104">
    <property type="entry name" value="PKS_dehydratase_sf"/>
</dbReference>
<evidence type="ECO:0000259" key="9">
    <source>
        <dbReference type="PROSITE" id="PS50075"/>
    </source>
</evidence>
<dbReference type="SUPFAM" id="SSF50129">
    <property type="entry name" value="GroES-like"/>
    <property type="match status" value="1"/>
</dbReference>
<reference evidence="12 13" key="1">
    <citation type="journal article" date="2024" name="Commun. Biol.">
        <title>Comparative genomic analysis of thermophilic fungi reveals convergent evolutionary adaptations and gene losses.</title>
        <authorList>
            <person name="Steindorff A.S."/>
            <person name="Aguilar-Pontes M.V."/>
            <person name="Robinson A.J."/>
            <person name="Andreopoulos B."/>
            <person name="LaButti K."/>
            <person name="Kuo A."/>
            <person name="Mondo S."/>
            <person name="Riley R."/>
            <person name="Otillar R."/>
            <person name="Haridas S."/>
            <person name="Lipzen A."/>
            <person name="Grimwood J."/>
            <person name="Schmutz J."/>
            <person name="Clum A."/>
            <person name="Reid I.D."/>
            <person name="Moisan M.C."/>
            <person name="Butler G."/>
            <person name="Nguyen T.T.M."/>
            <person name="Dewar K."/>
            <person name="Conant G."/>
            <person name="Drula E."/>
            <person name="Henrissat B."/>
            <person name="Hansel C."/>
            <person name="Singer S."/>
            <person name="Hutchinson M.I."/>
            <person name="de Vries R.P."/>
            <person name="Natvig D.O."/>
            <person name="Powell A.J."/>
            <person name="Tsang A."/>
            <person name="Grigoriev I.V."/>
        </authorList>
    </citation>
    <scope>NUCLEOTIDE SEQUENCE [LARGE SCALE GENOMIC DNA]</scope>
    <source>
        <strain evidence="12 13">CBS 494.80</strain>
    </source>
</reference>
<dbReference type="PROSITE" id="PS52019">
    <property type="entry name" value="PKS_MFAS_DH"/>
    <property type="match status" value="1"/>
</dbReference>
<dbReference type="InterPro" id="IPR009081">
    <property type="entry name" value="PP-bd_ACP"/>
</dbReference>
<dbReference type="CDD" id="cd00833">
    <property type="entry name" value="PKS"/>
    <property type="match status" value="1"/>
</dbReference>
<comment type="caution">
    <text evidence="12">The sequence shown here is derived from an EMBL/GenBank/DDBJ whole genome shotgun (WGS) entry which is preliminary data.</text>
</comment>
<dbReference type="InterPro" id="IPR001227">
    <property type="entry name" value="Ac_transferase_dom_sf"/>
</dbReference>
<dbReference type="CDD" id="cd02440">
    <property type="entry name" value="AdoMet_MTases"/>
    <property type="match status" value="1"/>
</dbReference>
<dbReference type="InterPro" id="IPR020841">
    <property type="entry name" value="PKS_Beta-ketoAc_synthase_dom"/>
</dbReference>
<dbReference type="InterPro" id="IPR057326">
    <property type="entry name" value="KR_dom"/>
</dbReference>
<feature type="domain" description="Ketosynthase family 3 (KS3)" evidence="10">
    <location>
        <begin position="4"/>
        <end position="430"/>
    </location>
</feature>
<dbReference type="Pfam" id="PF13602">
    <property type="entry name" value="ADH_zinc_N_2"/>
    <property type="match status" value="1"/>
</dbReference>
<dbReference type="SUPFAM" id="SSF53335">
    <property type="entry name" value="S-adenosyl-L-methionine-dependent methyltransferases"/>
    <property type="match status" value="1"/>
</dbReference>
<dbReference type="Pfam" id="PF14765">
    <property type="entry name" value="PS-DH"/>
    <property type="match status" value="1"/>
</dbReference>
<evidence type="ECO:0000256" key="4">
    <source>
        <dbReference type="ARBA" id="ARBA00022857"/>
    </source>
</evidence>
<evidence type="ECO:0000256" key="5">
    <source>
        <dbReference type="ARBA" id="ARBA00023268"/>
    </source>
</evidence>
<accession>A0ABR4BS96</accession>
<dbReference type="Gene3D" id="3.40.50.720">
    <property type="entry name" value="NAD(P)-binding Rossmann-like Domain"/>
    <property type="match status" value="1"/>
</dbReference>
<dbReference type="InterPro" id="IPR050091">
    <property type="entry name" value="PKS_NRPS_Biosynth_Enz"/>
</dbReference>
<dbReference type="InterPro" id="IPR016039">
    <property type="entry name" value="Thiolase-like"/>
</dbReference>
<dbReference type="SMART" id="SM00827">
    <property type="entry name" value="PKS_AT"/>
    <property type="match status" value="1"/>
</dbReference>
<dbReference type="EMBL" id="JAZHXI010000021">
    <property type="protein sequence ID" value="KAL2060530.1"/>
    <property type="molecule type" value="Genomic_DNA"/>
</dbReference>
<dbReference type="Pfam" id="PF00109">
    <property type="entry name" value="ketoacyl-synt"/>
    <property type="match status" value="1"/>
</dbReference>
<dbReference type="Pfam" id="PF22621">
    <property type="entry name" value="CurL-like_PKS_C"/>
    <property type="match status" value="1"/>
</dbReference>
<feature type="region of interest" description="Disordered" evidence="8">
    <location>
        <begin position="461"/>
        <end position="490"/>
    </location>
</feature>
<dbReference type="InterPro" id="IPR013217">
    <property type="entry name" value="Methyltransf_12"/>
</dbReference>
<dbReference type="Gene3D" id="3.10.129.110">
    <property type="entry name" value="Polyketide synthase dehydratase"/>
    <property type="match status" value="1"/>
</dbReference>
<dbReference type="SUPFAM" id="SSF55048">
    <property type="entry name" value="Probable ACP-binding domain of malonyl-CoA ACP transacylase"/>
    <property type="match status" value="1"/>
</dbReference>
<evidence type="ECO:0000256" key="2">
    <source>
        <dbReference type="ARBA" id="ARBA00022553"/>
    </source>
</evidence>
<organism evidence="12 13">
    <name type="scientific">Oculimacula yallundae</name>
    <dbReference type="NCBI Taxonomy" id="86028"/>
    <lineage>
        <taxon>Eukaryota</taxon>
        <taxon>Fungi</taxon>
        <taxon>Dikarya</taxon>
        <taxon>Ascomycota</taxon>
        <taxon>Pezizomycotina</taxon>
        <taxon>Leotiomycetes</taxon>
        <taxon>Helotiales</taxon>
        <taxon>Ploettnerulaceae</taxon>
        <taxon>Oculimacula</taxon>
    </lineage>
</organism>
<keyword evidence="3" id="KW-0808">Transferase</keyword>
<feature type="active site" description="Proton donor; for dehydratase activity" evidence="7">
    <location>
        <position position="1205"/>
    </location>
</feature>
<dbReference type="PROSITE" id="PS50075">
    <property type="entry name" value="CARRIER"/>
    <property type="match status" value="1"/>
</dbReference>
<dbReference type="SMART" id="SM00823">
    <property type="entry name" value="PKS_PP"/>
    <property type="match status" value="1"/>
</dbReference>
<dbReference type="PANTHER" id="PTHR43775:SF29">
    <property type="entry name" value="ASPERFURANONE POLYKETIDE SYNTHASE AFOG-RELATED"/>
    <property type="match status" value="1"/>
</dbReference>
<dbReference type="Gene3D" id="3.30.70.3290">
    <property type="match status" value="1"/>
</dbReference>
<dbReference type="Pfam" id="PF02801">
    <property type="entry name" value="Ketoacyl-synt_C"/>
    <property type="match status" value="1"/>
</dbReference>
<dbReference type="PANTHER" id="PTHR43775">
    <property type="entry name" value="FATTY ACID SYNTHASE"/>
    <property type="match status" value="1"/>
</dbReference>
<dbReference type="SMART" id="SM00826">
    <property type="entry name" value="PKS_DH"/>
    <property type="match status" value="1"/>
</dbReference>
<evidence type="ECO:0000256" key="3">
    <source>
        <dbReference type="ARBA" id="ARBA00022679"/>
    </source>
</evidence>
<dbReference type="InterPro" id="IPR014043">
    <property type="entry name" value="Acyl_transferase_dom"/>
</dbReference>
<keyword evidence="2" id="KW-0597">Phosphoprotein</keyword>
<dbReference type="SMART" id="SM00829">
    <property type="entry name" value="PKS_ER"/>
    <property type="match status" value="1"/>
</dbReference>
<dbReference type="Gene3D" id="3.90.180.10">
    <property type="entry name" value="Medium-chain alcohol dehydrogenases, catalytic domain"/>
    <property type="match status" value="1"/>
</dbReference>
<dbReference type="SMART" id="SM00822">
    <property type="entry name" value="PKS_KR"/>
    <property type="match status" value="1"/>
</dbReference>
<dbReference type="Pfam" id="PF21089">
    <property type="entry name" value="PKS_DH_N"/>
    <property type="match status" value="1"/>
</dbReference>
<feature type="region of interest" description="N-terminal hotdog fold" evidence="7">
    <location>
        <begin position="976"/>
        <end position="1110"/>
    </location>
</feature>
<dbReference type="InterPro" id="IPR020843">
    <property type="entry name" value="ER"/>
</dbReference>
<evidence type="ECO:0000259" key="11">
    <source>
        <dbReference type="PROSITE" id="PS52019"/>
    </source>
</evidence>
<dbReference type="SUPFAM" id="SSF52151">
    <property type="entry name" value="FabD/lysophospholipase-like"/>
    <property type="match status" value="1"/>
</dbReference>
<feature type="active site" description="Proton acceptor; for dehydratase activity" evidence="7">
    <location>
        <position position="1008"/>
    </location>
</feature>
<sequence>MVLQEPVAVIGFDLMFPGDASTPEGFYELLQKGKTAHGEVPKDRYNIDAFHHPDPSRAGSTAVRTGHFLKDDIAAFDAPFFSFTAAEAACVEPQQRLLLETTYRALENSGISLHQVSGTDTSVFSGCFTHEYREIFLKDPEREDLKHALLGLTAPTLANRISWFFNVKGQSLAVETACSSSLVACHLAAQSLNNKESSMAIVTGCNLIHTPEMTNQMSALGVLSRDGKSYSFDKKANGYARGEGVAVVILKRISDAVRDGDTIRAVIRNIGCNQDGKSPGITVPTAEAQADLMNRLYTEAGLNPGSTGYFEAHATGTAVGDPIEMAAVSQVFAKHMSPEGPMYVGSVKTNIGHLEGAAGLAGLLKAIYILESGVIPKNLWFEKWNSQVKIDQDLFIVPTTALLWPTTGLRRVSLNSFGIGGTNAHVILDDADSYLKTHGLHASHATKTKPLLSISDPNGSLESLSDSNTSTKNHDSVEEAQGSECSPPSSISEHLLTKDLRLFLLSAFDKRGINRLASSYSNFLKQEWGRCNGSFLNDLSYTLANKRTTFQWRAAFVADSGRSLVSALEERELATRAISNPKLGLVFTGQGAQWSGMARELFVYPVFRTSIGDATEYLASLGCQWSLKELLSENSAKLDIDSPALSQPTVTAVQVALVELLESWSVAPHAVIGHSSGEIAAAFAVGAISRESAWRIAYHRGVLSATLNSGAMIAVGLGAGKAEEYMKKISDPNTARSLTVACVNSPKSVTISGDVEAIQVLSDLLTEDHIFSRKLRVTNAYHSPFMQPIADDYHRLIGRIIPRDIPDSLSRTKFFSSLLGKETSKEKLLDPSYWVRNLLSPVEFNNGLEAMIMAAKSEMKSKSVSIHHFIEVGPHSALKSPIRDILQSIPGTADVAYTSLLFKSRSAHQTILEAAGWLFSRGHQLAMAAINISPDLDACPPKMLVDLPAYQFDHSTTYWNESRLSKEYRFRKFPRHDLLGAPVPDWNRSNAVWGHWLRVKENPWIKDHVVTGNILYPGAGMLAMAIEASKQLTDPALMMTGFRFQDVSFHLALEVPVDGEGIETRFHLRPLWEGSSSQSATWNEFELWSYKNDEWRNHCRGRIQTEFLSAHTVVDSGNEQLQFELACSKVVEEADANCLDPLTFDQVYDAFDLVGLNYGPNFRNLSDVSVGLCNTAVMTLTSPNLQAIMPHGFTHPHIIHPTTLDGALSAAFIALISGGADGDAQAAVPTSVKELWIASDQGHHPLSAMRLAAKARDMGARKFEASMTGVDLRTRKPLLTIVGMVCTAVTHGTPGTKTSPCFNVDWRPDATLLRQEHALRAMNVPESLLVNNEAAVRADIHLLIFAYLKRYIRVHGMGSADQSKTHYRKYLSWAQRAIDRETNDTSKSNELALNDRAISMLEAKLENANAGGKLTVSVGRALPEILQGKVDPLQLLFTDQLAENIYHRPYSAAIIASYMRALAHKNPHMNILEVGAGTGATTGPVLQALEEGGKVLFSRYDFTDLSPAFFEHAEEKFQGAIEHRLHFNTLNIEEDPVAQNFEAEKYDVIIASNVVHATGSISNTLKNIRRLLKPGGKLILFEVTNLDTYGNFSFGLLPGWWLSTEKYRQEGPLLTVESWAVHLQESGFDGVDLCFDDGLAPAEFNVMISSAQVEKIEEETNEDIEADRMAISIIIDDRCPGQHALAKRLQQTLVSTTEAVDIVALSRQHENDLKGRICIFLPELYESVLSQPNEDTFDALKQMCRSSRACFWVVQGGGTTPTNPAADMVLGFARTMRMENAARFVTLSLQEPLTEMTGEDISNKCELISRLLMETIIGIGQGPVTDDNAFSEKKGVVFIPRLVVGSGLCSNDSKENTSNAQNSILTPTIFGASPERAFMLDVATPGMLDSMRFIDDPTVLNPPGDGEVEFRILASGQNFRHLLHALGQLPNSSQGSEAAGIVTRVGSGTPFKVGDRVFGCHQRVLGTYARGPHQIIAPMPAQLSFHAAAAIPIVFSTAYMALYDYARIQPGETVLIHAAAGGLGQASIQLAQIAGAEIFATVGSEAKCQLLMTTYGIPRDHIFSSRDLTFAKGVMRMTKGRGVDVVVNSLSGAALLATWACVAPFGRFAEAGKKDVLAAASLPMSQFIKNVSFRLIDLELLVFERPEEAGRLLREVMQLVASGDLESIHPLHVFPYSRVQEAYQFMQTGAHSGKIVLEPQPEDVIMALPSQTASWVFDAKATYVISGGLGGIGRGIARWMVKRGARNLVLLSRTGAIRKSGQALLAELESKAVTAFAPAADVTDTAALAKVFAHVSANMPPIKGCIQAAMVLKPALFENMTISEYKTCIDPKLSGSVNLQKLLPKTMDFFIMLSSFAGLIGEPGEANYAAGNTYQDAFARHLVSQGQKAIAIDLGMMGSIGYVAESLDRASQLEHIGLVAMRPTELYSIFDQVCNPALPVPSAMEAQAVFGVPTFQDPQVLDGRTPLWKRDPIFIHLRPTDDGSALPNVDVGGNASENYRRLLGASETVDEAVEIVTQALAQKIWKMLKVEVQTDVSAPLHTYGVDSLVAIELRSWLLNEMGAEVTIFDLIGSGGLDALAPLIVKRSTFVKLT</sequence>
<evidence type="ECO:0000259" key="10">
    <source>
        <dbReference type="PROSITE" id="PS52004"/>
    </source>
</evidence>
<dbReference type="InterPro" id="IPR049551">
    <property type="entry name" value="PKS_DH_C"/>
</dbReference>
<dbReference type="InterPro" id="IPR006162">
    <property type="entry name" value="Ppantetheine_attach_site"/>
</dbReference>